<name>A0A9W8EA06_9FUNG</name>
<organism evidence="8 9">
    <name type="scientific">Dimargaris verticillata</name>
    <dbReference type="NCBI Taxonomy" id="2761393"/>
    <lineage>
        <taxon>Eukaryota</taxon>
        <taxon>Fungi</taxon>
        <taxon>Fungi incertae sedis</taxon>
        <taxon>Zoopagomycota</taxon>
        <taxon>Kickxellomycotina</taxon>
        <taxon>Dimargaritomycetes</taxon>
        <taxon>Dimargaritales</taxon>
        <taxon>Dimargaritaceae</taxon>
        <taxon>Dimargaris</taxon>
    </lineage>
</organism>
<evidence type="ECO:0000256" key="7">
    <source>
        <dbReference type="SAM" id="Phobius"/>
    </source>
</evidence>
<feature type="transmembrane region" description="Helical" evidence="7">
    <location>
        <begin position="178"/>
        <end position="203"/>
    </location>
</feature>
<evidence type="ECO:0000256" key="1">
    <source>
        <dbReference type="ARBA" id="ARBA00004141"/>
    </source>
</evidence>
<feature type="transmembrane region" description="Helical" evidence="7">
    <location>
        <begin position="94"/>
        <end position="112"/>
    </location>
</feature>
<dbReference type="Proteomes" id="UP001151582">
    <property type="component" value="Unassembled WGS sequence"/>
</dbReference>
<keyword evidence="6 7" id="KW-0472">Membrane</keyword>
<dbReference type="GO" id="GO:0016020">
    <property type="term" value="C:membrane"/>
    <property type="evidence" value="ECO:0007669"/>
    <property type="project" value="UniProtKB-SubCell"/>
</dbReference>
<gene>
    <name evidence="8" type="ORF">H4R34_006156</name>
</gene>
<dbReference type="InterPro" id="IPR001204">
    <property type="entry name" value="Phos_transporter"/>
</dbReference>
<dbReference type="PANTHER" id="PTHR11101:SF80">
    <property type="entry name" value="PHOSPHATE TRANSPORTER"/>
    <property type="match status" value="1"/>
</dbReference>
<evidence type="ECO:0000256" key="4">
    <source>
        <dbReference type="ARBA" id="ARBA00022692"/>
    </source>
</evidence>
<keyword evidence="3" id="KW-0592">Phosphate transport</keyword>
<keyword evidence="9" id="KW-1185">Reference proteome</keyword>
<dbReference type="GO" id="GO:0035435">
    <property type="term" value="P:phosphate ion transmembrane transport"/>
    <property type="evidence" value="ECO:0007669"/>
    <property type="project" value="TreeGrafter"/>
</dbReference>
<evidence type="ECO:0008006" key="10">
    <source>
        <dbReference type="Google" id="ProtNLM"/>
    </source>
</evidence>
<evidence type="ECO:0000256" key="6">
    <source>
        <dbReference type="ARBA" id="ARBA00023136"/>
    </source>
</evidence>
<evidence type="ECO:0000313" key="9">
    <source>
        <dbReference type="Proteomes" id="UP001151582"/>
    </source>
</evidence>
<sequence length="212" mass="22663">WTWHRARAALLHGILKDVRNLNNPKLRNVHQAAAKFDDNTEYLFSFLQVVTAMLMSFAHGSNDVANAAGPLASIYGIWKSGAVDTSGEVEVPKWILAAAGGSIVLGLLMYGYRVMRKMGNNITYLTPSRGFSAELASALTVLTCSKIGIPVSTTQVATGAIAAVGLCNGNIRAVNWKMLGWCFLSWVLTLPIAGLISGLVFGFGAHAPDQTI</sequence>
<comment type="subcellular location">
    <subcellularLocation>
        <location evidence="1">Membrane</location>
        <topology evidence="1">Multi-pass membrane protein</topology>
    </subcellularLocation>
</comment>
<comment type="caution">
    <text evidence="8">The sequence shown here is derived from an EMBL/GenBank/DDBJ whole genome shotgun (WGS) entry which is preliminary data.</text>
</comment>
<proteinExistence type="predicted"/>
<accession>A0A9W8EA06</accession>
<keyword evidence="4 7" id="KW-0812">Transmembrane</keyword>
<feature type="non-terminal residue" evidence="8">
    <location>
        <position position="1"/>
    </location>
</feature>
<evidence type="ECO:0000256" key="5">
    <source>
        <dbReference type="ARBA" id="ARBA00022989"/>
    </source>
</evidence>
<dbReference type="GO" id="GO:0005315">
    <property type="term" value="F:phosphate transmembrane transporter activity"/>
    <property type="evidence" value="ECO:0007669"/>
    <property type="project" value="InterPro"/>
</dbReference>
<keyword evidence="2" id="KW-0813">Transport</keyword>
<dbReference type="Pfam" id="PF01384">
    <property type="entry name" value="PHO4"/>
    <property type="match status" value="1"/>
</dbReference>
<dbReference type="PANTHER" id="PTHR11101">
    <property type="entry name" value="PHOSPHATE TRANSPORTER"/>
    <property type="match status" value="1"/>
</dbReference>
<evidence type="ECO:0000313" key="8">
    <source>
        <dbReference type="EMBL" id="KAJ1969511.1"/>
    </source>
</evidence>
<dbReference type="AlphaFoldDB" id="A0A9W8EA06"/>
<reference evidence="8" key="1">
    <citation type="submission" date="2022-07" db="EMBL/GenBank/DDBJ databases">
        <title>Phylogenomic reconstructions and comparative analyses of Kickxellomycotina fungi.</title>
        <authorList>
            <person name="Reynolds N.K."/>
            <person name="Stajich J.E."/>
            <person name="Barry K."/>
            <person name="Grigoriev I.V."/>
            <person name="Crous P."/>
            <person name="Smith M.E."/>
        </authorList>
    </citation>
    <scope>NUCLEOTIDE SEQUENCE</scope>
    <source>
        <strain evidence="8">RSA 567</strain>
    </source>
</reference>
<dbReference type="EMBL" id="JANBQB010001930">
    <property type="protein sequence ID" value="KAJ1969511.1"/>
    <property type="molecule type" value="Genomic_DNA"/>
</dbReference>
<evidence type="ECO:0000256" key="3">
    <source>
        <dbReference type="ARBA" id="ARBA00022592"/>
    </source>
</evidence>
<keyword evidence="5 7" id="KW-1133">Transmembrane helix</keyword>
<dbReference type="OrthoDB" id="260807at2759"/>
<protein>
    <recommendedName>
        <fullName evidence="10">Phosphate transporter</fullName>
    </recommendedName>
</protein>
<evidence type="ECO:0000256" key="2">
    <source>
        <dbReference type="ARBA" id="ARBA00022448"/>
    </source>
</evidence>